<dbReference type="AlphaFoldDB" id="S8AV18"/>
<keyword evidence="3" id="KW-1185">Reference proteome</keyword>
<feature type="region of interest" description="Disordered" evidence="1">
    <location>
        <begin position="119"/>
        <end position="158"/>
    </location>
</feature>
<protein>
    <submittedName>
        <fullName evidence="2">Uncharacterized protein</fullName>
    </submittedName>
</protein>
<evidence type="ECO:0000256" key="1">
    <source>
        <dbReference type="SAM" id="MobiDB-lite"/>
    </source>
</evidence>
<organism evidence="2 3">
    <name type="scientific">Penicillium oxalicum (strain 114-2 / CGMCC 5302)</name>
    <name type="common">Penicillium decumbens</name>
    <dbReference type="NCBI Taxonomy" id="933388"/>
    <lineage>
        <taxon>Eukaryota</taxon>
        <taxon>Fungi</taxon>
        <taxon>Dikarya</taxon>
        <taxon>Ascomycota</taxon>
        <taxon>Pezizomycotina</taxon>
        <taxon>Eurotiomycetes</taxon>
        <taxon>Eurotiomycetidae</taxon>
        <taxon>Eurotiales</taxon>
        <taxon>Aspergillaceae</taxon>
        <taxon>Penicillium</taxon>
    </lineage>
</organism>
<evidence type="ECO:0000313" key="2">
    <source>
        <dbReference type="EMBL" id="EPS25702.1"/>
    </source>
</evidence>
<dbReference type="Proteomes" id="UP000019376">
    <property type="component" value="Unassembled WGS sequence"/>
</dbReference>
<evidence type="ECO:0000313" key="3">
    <source>
        <dbReference type="Proteomes" id="UP000019376"/>
    </source>
</evidence>
<feature type="compositionally biased region" description="Basic and acidic residues" evidence="1">
    <location>
        <begin position="29"/>
        <end position="46"/>
    </location>
</feature>
<reference evidence="2 3" key="1">
    <citation type="journal article" date="2013" name="PLoS ONE">
        <title>Genomic and secretomic analyses reveal unique features of the lignocellulolytic enzyme system of Penicillium decumbens.</title>
        <authorList>
            <person name="Liu G."/>
            <person name="Zhang L."/>
            <person name="Wei X."/>
            <person name="Zou G."/>
            <person name="Qin Y."/>
            <person name="Ma L."/>
            <person name="Li J."/>
            <person name="Zheng H."/>
            <person name="Wang S."/>
            <person name="Wang C."/>
            <person name="Xun L."/>
            <person name="Zhao G.-P."/>
            <person name="Zhou Z."/>
            <person name="Qu Y."/>
        </authorList>
    </citation>
    <scope>NUCLEOTIDE SEQUENCE [LARGE SCALE GENOMIC DNA]</scope>
    <source>
        <strain evidence="3">114-2 / CGMCC 5302</strain>
    </source>
</reference>
<accession>S8AV18</accession>
<dbReference type="HOGENOM" id="CLU_1669988_0_0_1"/>
<name>S8AV18_PENO1</name>
<sequence>MGVPGPKPILRLTNEVVERPFKHPRAPGHRSDGETFDRVQSKSRDEAGEEPQSRVGRCSATPSVLKDMEPMLVTAALASMVIPGEVKEQGHIAWKLQASSYRGSPSRALPWEASAGANGCTPFDPQRGSHLNSSGIECRGRSNSISPISSGHSRQGPK</sequence>
<gene>
    <name evidence="2" type="ORF">PDE_00636</name>
</gene>
<dbReference type="EMBL" id="KB644408">
    <property type="protein sequence ID" value="EPS25702.1"/>
    <property type="molecule type" value="Genomic_DNA"/>
</dbReference>
<feature type="region of interest" description="Disordered" evidence="1">
    <location>
        <begin position="17"/>
        <end position="61"/>
    </location>
</feature>
<proteinExistence type="predicted"/>
<feature type="compositionally biased region" description="Low complexity" evidence="1">
    <location>
        <begin position="141"/>
        <end position="158"/>
    </location>
</feature>